<keyword evidence="1" id="KW-0812">Transmembrane</keyword>
<dbReference type="Proteomes" id="UP000289316">
    <property type="component" value="Unassembled WGS sequence"/>
</dbReference>
<dbReference type="RefSeq" id="WP_129303412.1">
    <property type="nucleotide sequence ID" value="NZ_QZFR01000162.1"/>
</dbReference>
<evidence type="ECO:0000313" key="3">
    <source>
        <dbReference type="Proteomes" id="UP000289316"/>
    </source>
</evidence>
<proteinExistence type="predicted"/>
<keyword evidence="1" id="KW-0472">Membrane</keyword>
<accession>A0A4Q1ZWM3</accession>
<name>A0A4Q1ZWM3_9LACO</name>
<feature type="transmembrane region" description="Helical" evidence="1">
    <location>
        <begin position="12"/>
        <end position="36"/>
    </location>
</feature>
<organism evidence="2 3">
    <name type="scientific">Ligilactobacillus murinus</name>
    <dbReference type="NCBI Taxonomy" id="1622"/>
    <lineage>
        <taxon>Bacteria</taxon>
        <taxon>Bacillati</taxon>
        <taxon>Bacillota</taxon>
        <taxon>Bacilli</taxon>
        <taxon>Lactobacillales</taxon>
        <taxon>Lactobacillaceae</taxon>
        <taxon>Ligilactobacillus</taxon>
    </lineage>
</organism>
<dbReference type="AlphaFoldDB" id="A0A4Q1ZWM3"/>
<dbReference type="EMBL" id="QZFR01000162">
    <property type="protein sequence ID" value="RXV60825.1"/>
    <property type="molecule type" value="Genomic_DNA"/>
</dbReference>
<keyword evidence="1" id="KW-1133">Transmembrane helix</keyword>
<evidence type="ECO:0000256" key="1">
    <source>
        <dbReference type="SAM" id="Phobius"/>
    </source>
</evidence>
<evidence type="ECO:0000313" key="2">
    <source>
        <dbReference type="EMBL" id="RXV60825.1"/>
    </source>
</evidence>
<comment type="caution">
    <text evidence="2">The sequence shown here is derived from an EMBL/GenBank/DDBJ whole genome shotgun (WGS) entry which is preliminary data.</text>
</comment>
<sequence>METLLAGVEGLSYLISWLLVGALVVLTMIAIVLIAYKYRKVGLYSLVILLATAMLAVKAVSKVITLVRKTISVLGKKTLALDKN</sequence>
<protein>
    <submittedName>
        <fullName evidence="2">Uncharacterized protein</fullName>
    </submittedName>
</protein>
<reference evidence="2 3" key="1">
    <citation type="submission" date="2018-09" db="EMBL/GenBank/DDBJ databases">
        <title>Murine metabolic-syndrome-specific gut microbial biobank.</title>
        <authorList>
            <person name="Liu C."/>
        </authorList>
    </citation>
    <scope>NUCLEOTIDE SEQUENCE [LARGE SCALE GENOMIC DNA]</scope>
    <source>
        <strain evidence="2 3">C-30</strain>
    </source>
</reference>
<gene>
    <name evidence="2" type="ORF">D6C19_11620</name>
</gene>
<feature type="transmembrane region" description="Helical" evidence="1">
    <location>
        <begin position="42"/>
        <end position="60"/>
    </location>
</feature>